<dbReference type="RefSeq" id="WP_114353097.1">
    <property type="nucleotide sequence ID" value="NZ_QPJJ01000008.1"/>
</dbReference>
<dbReference type="HAMAP" id="MF_00384">
    <property type="entry name" value="Homoser_kinase"/>
    <property type="match status" value="1"/>
</dbReference>
<evidence type="ECO:0000256" key="11">
    <source>
        <dbReference type="ARBA" id="ARBA00049375"/>
    </source>
</evidence>
<comment type="pathway">
    <text evidence="1 13">Amino-acid biosynthesis; L-threonine biosynthesis; L-threonine from L-aspartate: step 4/5.</text>
</comment>
<evidence type="ECO:0000256" key="7">
    <source>
        <dbReference type="ARBA" id="ARBA00022697"/>
    </source>
</evidence>
<dbReference type="Pfam" id="PF00288">
    <property type="entry name" value="GHMP_kinases_N"/>
    <property type="match status" value="1"/>
</dbReference>
<evidence type="ECO:0000256" key="10">
    <source>
        <dbReference type="ARBA" id="ARBA00022840"/>
    </source>
</evidence>
<dbReference type="SUPFAM" id="SSF54211">
    <property type="entry name" value="Ribosomal protein S5 domain 2-like"/>
    <property type="match status" value="1"/>
</dbReference>
<dbReference type="InterPro" id="IPR036554">
    <property type="entry name" value="GHMP_kinase_C_sf"/>
</dbReference>
<keyword evidence="13" id="KW-0963">Cytoplasm</keyword>
<dbReference type="InterPro" id="IPR006203">
    <property type="entry name" value="GHMP_knse_ATP-bd_CS"/>
</dbReference>
<dbReference type="UniPathway" id="UPA00050">
    <property type="reaction ID" value="UER00064"/>
</dbReference>
<dbReference type="EC" id="2.7.1.39" evidence="3 13"/>
<keyword evidence="9 13" id="KW-0418">Kinase</keyword>
<sequence length="302" mass="32777">MSWLIKVPSSTSNLGAGFDSVGLALNLYLELKVTRGSTWTFIPKSTCLEGIPTGTDNLVYEIADKVGKIYKPGQALPACVVEMKSDIPLARGLGSSATAIIAGIELADLLLELHLSQDEKLKIATDIEGHPDNVAPSLLGGCVIGHYDGEVSVTSVPVTGVSFVAIIPSFELKTKDARAVLPEDMTFKESVQASGVANVSVAAICQGKWDLLGKMMEKDLFHQPYRKKLIPHYDELASYLDEDTYGVFLSGAGPTMIAITSKEKVIQRIAEWKNTYSDFEWLDLSVENNGTQQLELPLEEIN</sequence>
<evidence type="ECO:0000256" key="4">
    <source>
        <dbReference type="ARBA" id="ARBA00017858"/>
    </source>
</evidence>
<dbReference type="GO" id="GO:0009088">
    <property type="term" value="P:threonine biosynthetic process"/>
    <property type="evidence" value="ECO:0007669"/>
    <property type="project" value="UniProtKB-UniRule"/>
</dbReference>
<dbReference type="NCBIfam" id="TIGR00191">
    <property type="entry name" value="thrB"/>
    <property type="match status" value="1"/>
</dbReference>
<dbReference type="AlphaFoldDB" id="A0A368XIE1"/>
<dbReference type="InterPro" id="IPR006204">
    <property type="entry name" value="GHMP_kinase_N_dom"/>
</dbReference>
<evidence type="ECO:0000256" key="12">
    <source>
        <dbReference type="ARBA" id="ARBA00049954"/>
    </source>
</evidence>
<keyword evidence="8 13" id="KW-0547">Nucleotide-binding</keyword>
<comment type="function">
    <text evidence="12 13">Catalyzes the ATP-dependent phosphorylation of L-homoserine to L-homoserine phosphate.</text>
</comment>
<dbReference type="Gene3D" id="3.30.70.890">
    <property type="entry name" value="GHMP kinase, C-terminal domain"/>
    <property type="match status" value="1"/>
</dbReference>
<name>A0A368XIE1_9BACI</name>
<organism evidence="16 17">
    <name type="scientific">Saliterribacillus persicus</name>
    <dbReference type="NCBI Taxonomy" id="930114"/>
    <lineage>
        <taxon>Bacteria</taxon>
        <taxon>Bacillati</taxon>
        <taxon>Bacillota</taxon>
        <taxon>Bacilli</taxon>
        <taxon>Bacillales</taxon>
        <taxon>Bacillaceae</taxon>
        <taxon>Saliterribacillus</taxon>
    </lineage>
</organism>
<accession>A0A368XIE1</accession>
<dbReference type="InterPro" id="IPR013750">
    <property type="entry name" value="GHMP_kinase_C_dom"/>
</dbReference>
<dbReference type="Gene3D" id="3.30.230.10">
    <property type="match status" value="1"/>
</dbReference>
<dbReference type="EMBL" id="QPJJ01000008">
    <property type="protein sequence ID" value="RCW66946.1"/>
    <property type="molecule type" value="Genomic_DNA"/>
</dbReference>
<evidence type="ECO:0000256" key="6">
    <source>
        <dbReference type="ARBA" id="ARBA00022679"/>
    </source>
</evidence>
<evidence type="ECO:0000256" key="5">
    <source>
        <dbReference type="ARBA" id="ARBA00022605"/>
    </source>
</evidence>
<evidence type="ECO:0000256" key="9">
    <source>
        <dbReference type="ARBA" id="ARBA00022777"/>
    </source>
</evidence>
<reference evidence="16 17" key="1">
    <citation type="submission" date="2018-07" db="EMBL/GenBank/DDBJ databases">
        <title>Genomic Encyclopedia of Type Strains, Phase IV (KMG-IV): sequencing the most valuable type-strain genomes for metagenomic binning, comparative biology and taxonomic classification.</title>
        <authorList>
            <person name="Goeker M."/>
        </authorList>
    </citation>
    <scope>NUCLEOTIDE SEQUENCE [LARGE SCALE GENOMIC DNA]</scope>
    <source>
        <strain evidence="16 17">DSM 27696</strain>
    </source>
</reference>
<comment type="catalytic activity">
    <reaction evidence="11 13">
        <text>L-homoserine + ATP = O-phospho-L-homoserine + ADP + H(+)</text>
        <dbReference type="Rhea" id="RHEA:13985"/>
        <dbReference type="ChEBI" id="CHEBI:15378"/>
        <dbReference type="ChEBI" id="CHEBI:30616"/>
        <dbReference type="ChEBI" id="CHEBI:57476"/>
        <dbReference type="ChEBI" id="CHEBI:57590"/>
        <dbReference type="ChEBI" id="CHEBI:456216"/>
        <dbReference type="EC" id="2.7.1.39"/>
    </reaction>
</comment>
<keyword evidence="7 13" id="KW-0791">Threonine biosynthesis</keyword>
<keyword evidence="6 13" id="KW-0808">Transferase</keyword>
<dbReference type="InterPro" id="IPR014721">
    <property type="entry name" value="Ribsml_uS5_D2-typ_fold_subgr"/>
</dbReference>
<keyword evidence="17" id="KW-1185">Reference proteome</keyword>
<comment type="similarity">
    <text evidence="2 13">Belongs to the GHMP kinase family. Homoserine kinase subfamily.</text>
</comment>
<dbReference type="PANTHER" id="PTHR20861">
    <property type="entry name" value="HOMOSERINE/4-DIPHOSPHOCYTIDYL-2-C-METHYL-D-ERYTHRITOL KINASE"/>
    <property type="match status" value="1"/>
</dbReference>
<dbReference type="PRINTS" id="PR00958">
    <property type="entry name" value="HOMSERKINASE"/>
</dbReference>
<dbReference type="InterPro" id="IPR020568">
    <property type="entry name" value="Ribosomal_Su5_D2-typ_SF"/>
</dbReference>
<dbReference type="PIRSF" id="PIRSF000676">
    <property type="entry name" value="Homoser_kin"/>
    <property type="match status" value="1"/>
</dbReference>
<comment type="subcellular location">
    <subcellularLocation>
        <location evidence="13">Cytoplasm</location>
    </subcellularLocation>
</comment>
<dbReference type="GO" id="GO:0005737">
    <property type="term" value="C:cytoplasm"/>
    <property type="evidence" value="ECO:0007669"/>
    <property type="project" value="UniProtKB-SubCell"/>
</dbReference>
<feature type="domain" description="GHMP kinase C-terminal" evidence="15">
    <location>
        <begin position="201"/>
        <end position="277"/>
    </location>
</feature>
<evidence type="ECO:0000313" key="17">
    <source>
        <dbReference type="Proteomes" id="UP000252585"/>
    </source>
</evidence>
<dbReference type="PANTHER" id="PTHR20861:SF1">
    <property type="entry name" value="HOMOSERINE KINASE"/>
    <property type="match status" value="1"/>
</dbReference>
<dbReference type="SUPFAM" id="SSF55060">
    <property type="entry name" value="GHMP Kinase, C-terminal domain"/>
    <property type="match status" value="1"/>
</dbReference>
<keyword evidence="10 13" id="KW-0067">ATP-binding</keyword>
<evidence type="ECO:0000256" key="13">
    <source>
        <dbReference type="HAMAP-Rule" id="MF_00384"/>
    </source>
</evidence>
<evidence type="ECO:0000256" key="1">
    <source>
        <dbReference type="ARBA" id="ARBA00005015"/>
    </source>
</evidence>
<protein>
    <recommendedName>
        <fullName evidence="4 13">Homoserine kinase</fullName>
        <shortName evidence="13">HK</shortName>
        <shortName evidence="13">HSK</shortName>
        <ecNumber evidence="3 13">2.7.1.39</ecNumber>
    </recommendedName>
</protein>
<evidence type="ECO:0000256" key="8">
    <source>
        <dbReference type="ARBA" id="ARBA00022741"/>
    </source>
</evidence>
<evidence type="ECO:0000256" key="2">
    <source>
        <dbReference type="ARBA" id="ARBA00007370"/>
    </source>
</evidence>
<evidence type="ECO:0000256" key="3">
    <source>
        <dbReference type="ARBA" id="ARBA00012078"/>
    </source>
</evidence>
<dbReference type="PROSITE" id="PS00627">
    <property type="entry name" value="GHMP_KINASES_ATP"/>
    <property type="match status" value="1"/>
</dbReference>
<evidence type="ECO:0000259" key="15">
    <source>
        <dbReference type="Pfam" id="PF08544"/>
    </source>
</evidence>
<dbReference type="Pfam" id="PF08544">
    <property type="entry name" value="GHMP_kinases_C"/>
    <property type="match status" value="1"/>
</dbReference>
<evidence type="ECO:0000259" key="14">
    <source>
        <dbReference type="Pfam" id="PF00288"/>
    </source>
</evidence>
<dbReference type="Proteomes" id="UP000252585">
    <property type="component" value="Unassembled WGS sequence"/>
</dbReference>
<dbReference type="OrthoDB" id="9769912at2"/>
<dbReference type="GO" id="GO:0005524">
    <property type="term" value="F:ATP binding"/>
    <property type="evidence" value="ECO:0007669"/>
    <property type="project" value="UniProtKB-UniRule"/>
</dbReference>
<feature type="domain" description="GHMP kinase N-terminal" evidence="14">
    <location>
        <begin position="57"/>
        <end position="141"/>
    </location>
</feature>
<proteinExistence type="inferred from homology"/>
<dbReference type="InterPro" id="IPR000870">
    <property type="entry name" value="Homoserine_kinase"/>
</dbReference>
<dbReference type="GO" id="GO:0004413">
    <property type="term" value="F:homoserine kinase activity"/>
    <property type="evidence" value="ECO:0007669"/>
    <property type="project" value="UniProtKB-UniRule"/>
</dbReference>
<gene>
    <name evidence="13" type="primary">thrB</name>
    <name evidence="16" type="ORF">DFR57_10842</name>
</gene>
<keyword evidence="5 13" id="KW-0028">Amino-acid biosynthesis</keyword>
<feature type="binding site" evidence="13">
    <location>
        <begin position="88"/>
        <end position="98"/>
    </location>
    <ligand>
        <name>ATP</name>
        <dbReference type="ChEBI" id="CHEBI:30616"/>
    </ligand>
</feature>
<evidence type="ECO:0000313" key="16">
    <source>
        <dbReference type="EMBL" id="RCW66946.1"/>
    </source>
</evidence>
<comment type="caution">
    <text evidence="16">The sequence shown here is derived from an EMBL/GenBank/DDBJ whole genome shotgun (WGS) entry which is preliminary data.</text>
</comment>